<dbReference type="GO" id="GO:0046872">
    <property type="term" value="F:metal ion binding"/>
    <property type="evidence" value="ECO:0007669"/>
    <property type="project" value="InterPro"/>
</dbReference>
<dbReference type="Pfam" id="PF15632">
    <property type="entry name" value="ATPgrasp_Ter"/>
    <property type="match status" value="1"/>
</dbReference>
<name>M1UX68_9CORY</name>
<keyword evidence="1" id="KW-0436">Ligase</keyword>
<proteinExistence type="predicted"/>
<dbReference type="Gene3D" id="3.30.470.20">
    <property type="entry name" value="ATP-grasp fold, B domain"/>
    <property type="match status" value="1"/>
</dbReference>
<keyword evidence="2 4" id="KW-0547">Nucleotide-binding</keyword>
<keyword evidence="3 4" id="KW-0067">ATP-binding</keyword>
<dbReference type="HOGENOM" id="CLU_052967_0_0_11"/>
<feature type="domain" description="ATP-grasp" evidence="5">
    <location>
        <begin position="121"/>
        <end position="290"/>
    </location>
</feature>
<dbReference type="InterPro" id="IPR011761">
    <property type="entry name" value="ATP-grasp"/>
</dbReference>
<dbReference type="Pfam" id="PF21360">
    <property type="entry name" value="PylC-like_N"/>
    <property type="match status" value="1"/>
</dbReference>
<dbReference type="Gene3D" id="3.40.50.20">
    <property type="match status" value="1"/>
</dbReference>
<dbReference type="AlphaFoldDB" id="M1UX68"/>
<evidence type="ECO:0000256" key="1">
    <source>
        <dbReference type="ARBA" id="ARBA00022598"/>
    </source>
</evidence>
<dbReference type="OrthoDB" id="24041at2"/>
<dbReference type="Gene3D" id="3.30.1490.20">
    <property type="entry name" value="ATP-grasp fold, A domain"/>
    <property type="match status" value="1"/>
</dbReference>
<organism evidence="6 7">
    <name type="scientific">Corynebacterium callunae DSM 20147</name>
    <dbReference type="NCBI Taxonomy" id="1121353"/>
    <lineage>
        <taxon>Bacteria</taxon>
        <taxon>Bacillati</taxon>
        <taxon>Actinomycetota</taxon>
        <taxon>Actinomycetes</taxon>
        <taxon>Mycobacteriales</taxon>
        <taxon>Corynebacteriaceae</taxon>
        <taxon>Corynebacterium</taxon>
    </lineage>
</organism>
<dbReference type="eggNOG" id="COG2232">
    <property type="taxonomic scope" value="Bacteria"/>
</dbReference>
<dbReference type="GO" id="GO:0016874">
    <property type="term" value="F:ligase activity"/>
    <property type="evidence" value="ECO:0007669"/>
    <property type="project" value="UniProtKB-KW"/>
</dbReference>
<evidence type="ECO:0000259" key="5">
    <source>
        <dbReference type="PROSITE" id="PS50975"/>
    </source>
</evidence>
<accession>M1UX68</accession>
<gene>
    <name evidence="6" type="ORF">H924_01520</name>
</gene>
<evidence type="ECO:0000313" key="7">
    <source>
        <dbReference type="Proteomes" id="UP000011760"/>
    </source>
</evidence>
<evidence type="ECO:0000256" key="2">
    <source>
        <dbReference type="ARBA" id="ARBA00022741"/>
    </source>
</evidence>
<dbReference type="Proteomes" id="UP000011760">
    <property type="component" value="Chromosome"/>
</dbReference>
<dbReference type="GO" id="GO:0005524">
    <property type="term" value="F:ATP binding"/>
    <property type="evidence" value="ECO:0007669"/>
    <property type="project" value="UniProtKB-UniRule"/>
</dbReference>
<dbReference type="STRING" id="1121353.H924_01520"/>
<dbReference type="InterPro" id="IPR052032">
    <property type="entry name" value="ATP-dep_AA_Ligase"/>
</dbReference>
<reference evidence="6 7" key="1">
    <citation type="submission" date="2013-02" db="EMBL/GenBank/DDBJ databases">
        <title>The complete genome sequence of Corynebacterium callunae DSM 20147.</title>
        <authorList>
            <person name="Ruckert C."/>
            <person name="Albersmeier A."/>
            <person name="Kalinowski J."/>
        </authorList>
    </citation>
    <scope>NUCLEOTIDE SEQUENCE [LARGE SCALE GENOMIC DNA]</scope>
    <source>
        <strain evidence="6 7">DSM 20147</strain>
    </source>
</reference>
<keyword evidence="7" id="KW-1185">Reference proteome</keyword>
<evidence type="ECO:0000256" key="4">
    <source>
        <dbReference type="PROSITE-ProRule" id="PRU00409"/>
    </source>
</evidence>
<dbReference type="KEGG" id="ccn:H924_01520"/>
<dbReference type="PANTHER" id="PTHR43585">
    <property type="entry name" value="FUMIPYRROLE BIOSYNTHESIS PROTEIN C"/>
    <property type="match status" value="1"/>
</dbReference>
<dbReference type="EMBL" id="CP004354">
    <property type="protein sequence ID" value="AGG65758.1"/>
    <property type="molecule type" value="Genomic_DNA"/>
</dbReference>
<dbReference type="PROSITE" id="PS50975">
    <property type="entry name" value="ATP_GRASP"/>
    <property type="match status" value="1"/>
</dbReference>
<dbReference type="SUPFAM" id="SSF56059">
    <property type="entry name" value="Glutathione synthetase ATP-binding domain-like"/>
    <property type="match status" value="1"/>
</dbReference>
<dbReference type="InterPro" id="IPR013815">
    <property type="entry name" value="ATP_grasp_subdomain_1"/>
</dbReference>
<dbReference type="PATRIC" id="fig|1121353.3.peg.318"/>
<evidence type="ECO:0000313" key="6">
    <source>
        <dbReference type="EMBL" id="AGG65758.1"/>
    </source>
</evidence>
<protein>
    <recommendedName>
        <fullName evidence="5">ATP-grasp domain-containing protein</fullName>
    </recommendedName>
</protein>
<evidence type="ECO:0000256" key="3">
    <source>
        <dbReference type="ARBA" id="ARBA00022840"/>
    </source>
</evidence>
<dbReference type="InterPro" id="IPR048764">
    <property type="entry name" value="PylC_N"/>
</dbReference>
<dbReference type="PANTHER" id="PTHR43585:SF2">
    <property type="entry name" value="ATP-GRASP ENZYME FSQD"/>
    <property type="match status" value="1"/>
</dbReference>
<dbReference type="RefSeq" id="WP_015650212.1">
    <property type="nucleotide sequence ID" value="NC_020506.1"/>
</dbReference>
<sequence length="327" mass="36085">MRNILLLSAGRRVELIQAFQSAFAEVSPLSKVIAADAQPLAPGLYHADLAIILPKVSANNFRDELVKAIREYEIDLVVPTIDPELPVLSHLREQLEDETGTRIMIAEPWVIDICNDKVLTQQHVTKNGLLAPKIYEDSSLIESSQFPLILKPRAGSSSIGVNIVNSLEELNYLLPATQSPMIQQLVFGDEFTADCFSDFEGKVISIVPRLRIATRGGEILKGRIVKDTDVIEAVRRLLESLPMPGHSTVQCFKTKEGVEFIEVNPRFGGGAPMSIAAGADSCKRLVELLNGGVLEYDESYEDGLTFLRFDQSIVLKDNELIQGKNLD</sequence>